<gene>
    <name evidence="2" type="ORF">GGR89_002602</name>
</gene>
<keyword evidence="3" id="KW-1185">Reference proteome</keyword>
<evidence type="ECO:0000313" key="3">
    <source>
        <dbReference type="Proteomes" id="UP000531251"/>
    </source>
</evidence>
<dbReference type="InterPro" id="IPR001633">
    <property type="entry name" value="EAL_dom"/>
</dbReference>
<feature type="domain" description="EAL" evidence="1">
    <location>
        <begin position="1"/>
        <end position="248"/>
    </location>
</feature>
<evidence type="ECO:0000259" key="1">
    <source>
        <dbReference type="PROSITE" id="PS50883"/>
    </source>
</evidence>
<accession>A0A7X5Y2K0</accession>
<protein>
    <submittedName>
        <fullName evidence="2">EAL domain-containing protein (Putative c-di-GMP-specific phosphodiesterase class I)</fullName>
    </submittedName>
</protein>
<sequence>MVLDTEDWQAASAPGLHLAFRPVHDVITARVFAYEAVLRGPDGEEGDDILARIPADRHAELDRRVAAGAVTRAMEMGLGTTTARLLIPIHAPNAAPAGAALTAATLAGQRTGLIPERMIFGIHGFADVPGQQLADLVDGHARAGALTAFLGLGHDPIGFSPCVRYRPAMVRLDPDLVNGIDASWSRRLMLEELAPRLREQGIRVIADGVSHEGVLRRLRSFGIFHLQGDLVAPPMPGMLPPTRIERPAAAA</sequence>
<proteinExistence type="predicted"/>
<dbReference type="PROSITE" id="PS50883">
    <property type="entry name" value="EAL"/>
    <property type="match status" value="1"/>
</dbReference>
<organism evidence="2 3">
    <name type="scientific">Sphingomonas trueperi</name>
    <dbReference type="NCBI Taxonomy" id="53317"/>
    <lineage>
        <taxon>Bacteria</taxon>
        <taxon>Pseudomonadati</taxon>
        <taxon>Pseudomonadota</taxon>
        <taxon>Alphaproteobacteria</taxon>
        <taxon>Sphingomonadales</taxon>
        <taxon>Sphingomonadaceae</taxon>
        <taxon>Sphingomonas</taxon>
    </lineage>
</organism>
<dbReference type="EMBL" id="JAATJB010000007">
    <property type="protein sequence ID" value="NJB98271.1"/>
    <property type="molecule type" value="Genomic_DNA"/>
</dbReference>
<dbReference type="Pfam" id="PF00563">
    <property type="entry name" value="EAL"/>
    <property type="match status" value="1"/>
</dbReference>
<reference evidence="2 3" key="1">
    <citation type="submission" date="2020-03" db="EMBL/GenBank/DDBJ databases">
        <title>Genomic Encyclopedia of Type Strains, Phase IV (KMG-IV): sequencing the most valuable type-strain genomes for metagenomic binning, comparative biology and taxonomic classification.</title>
        <authorList>
            <person name="Goeker M."/>
        </authorList>
    </citation>
    <scope>NUCLEOTIDE SEQUENCE [LARGE SCALE GENOMIC DNA]</scope>
    <source>
        <strain evidence="2 3">DSM 7225</strain>
    </source>
</reference>
<evidence type="ECO:0000313" key="2">
    <source>
        <dbReference type="EMBL" id="NJB98271.1"/>
    </source>
</evidence>
<dbReference type="Proteomes" id="UP000531251">
    <property type="component" value="Unassembled WGS sequence"/>
</dbReference>
<dbReference type="AlphaFoldDB" id="A0A7X5Y2K0"/>
<dbReference type="RefSeq" id="WP_125977191.1">
    <property type="nucleotide sequence ID" value="NZ_BAAADY010000003.1"/>
</dbReference>
<name>A0A7X5Y2K0_9SPHN</name>
<dbReference type="SMART" id="SM00052">
    <property type="entry name" value="EAL"/>
    <property type="match status" value="1"/>
</dbReference>
<dbReference type="Gene3D" id="3.20.20.450">
    <property type="entry name" value="EAL domain"/>
    <property type="match status" value="1"/>
</dbReference>
<dbReference type="SUPFAM" id="SSF141868">
    <property type="entry name" value="EAL domain-like"/>
    <property type="match status" value="1"/>
</dbReference>
<comment type="caution">
    <text evidence="2">The sequence shown here is derived from an EMBL/GenBank/DDBJ whole genome shotgun (WGS) entry which is preliminary data.</text>
</comment>
<dbReference type="InterPro" id="IPR035919">
    <property type="entry name" value="EAL_sf"/>
</dbReference>